<dbReference type="PANTHER" id="PTHR23514:SF3">
    <property type="entry name" value="BYPASS OF STOP CODON PROTEIN 6"/>
    <property type="match status" value="1"/>
</dbReference>
<feature type="transmembrane region" description="Helical" evidence="7">
    <location>
        <begin position="273"/>
        <end position="294"/>
    </location>
</feature>
<evidence type="ECO:0000256" key="2">
    <source>
        <dbReference type="ARBA" id="ARBA00008335"/>
    </source>
</evidence>
<evidence type="ECO:0000256" key="7">
    <source>
        <dbReference type="SAM" id="Phobius"/>
    </source>
</evidence>
<feature type="transmembrane region" description="Helical" evidence="7">
    <location>
        <begin position="157"/>
        <end position="180"/>
    </location>
</feature>
<feature type="transmembrane region" description="Helical" evidence="7">
    <location>
        <begin position="331"/>
        <end position="351"/>
    </location>
</feature>
<dbReference type="PANTHER" id="PTHR23514">
    <property type="entry name" value="BYPASS OF STOP CODON PROTEIN 6"/>
    <property type="match status" value="1"/>
</dbReference>
<evidence type="ECO:0000259" key="8">
    <source>
        <dbReference type="PROSITE" id="PS50850"/>
    </source>
</evidence>
<sequence length="388" mass="42173">MTHLLLLVIYMAFISLGLPDGLLGAGWPAMQLEMGLPVSYMGILTTIISMATIFSSLQSNRLNKKFGTGMVTAVSVAITAFAILGFGLCHSFWMICLLAIPYGLGAGSVDAALNNYVALHYSSKHMSWLHCMWGVGVSTGTYSLGYAMNLGNTWNSGYILVGVIQVIFTAVLFMNLPLWTNDHVNPSENQQVAKVLSFKEVLAIPGAKEIMLTFFAYCALESVTGLWTSSYMVEVKGLSVPMAATFTTLFYLGITLGRGINGFMAMRFTNDQLIRIGLVLIGSGILIFLIPLQIHGLTLAGLLLIGLGSAPIYPCIIHSTPEHFGKERSQAMIGVEMAFAYMGFVIIPPLFGVIAQYISMCLFPLVLISLLFLMAIMHTKVVKIHIIE</sequence>
<dbReference type="GO" id="GO:0005886">
    <property type="term" value="C:plasma membrane"/>
    <property type="evidence" value="ECO:0007669"/>
    <property type="project" value="UniProtKB-SubCell"/>
</dbReference>
<accession>A0A854WDF0</accession>
<feature type="transmembrane region" description="Helical" evidence="7">
    <location>
        <begin position="66"/>
        <end position="86"/>
    </location>
</feature>
<keyword evidence="5 7" id="KW-1133">Transmembrane helix</keyword>
<keyword evidence="6 7" id="KW-0472">Membrane</keyword>
<name>A0A854WDF0_9STRE</name>
<organism evidence="9 10">
    <name type="scientific">Streptococcus parauberis</name>
    <dbReference type="NCBI Taxonomy" id="1348"/>
    <lineage>
        <taxon>Bacteria</taxon>
        <taxon>Bacillati</taxon>
        <taxon>Bacillota</taxon>
        <taxon>Bacilli</taxon>
        <taxon>Lactobacillales</taxon>
        <taxon>Streptococcaceae</taxon>
        <taxon>Streptococcus</taxon>
    </lineage>
</organism>
<reference evidence="9 10" key="1">
    <citation type="submission" date="2016-06" db="EMBL/GenBank/DDBJ databases">
        <authorList>
            <person name="Haines A.N."/>
            <person name="Council K.R."/>
        </authorList>
    </citation>
    <scope>NUCLEOTIDE SEQUENCE [LARGE SCALE GENOMIC DNA]</scope>
    <source>
        <strain evidence="9 10">SP158-29</strain>
    </source>
</reference>
<dbReference type="EMBL" id="NSGR01000008">
    <property type="protein sequence ID" value="PCH12518.1"/>
    <property type="molecule type" value="Genomic_DNA"/>
</dbReference>
<feature type="transmembrane region" description="Helical" evidence="7">
    <location>
        <begin position="300"/>
        <end position="319"/>
    </location>
</feature>
<proteinExistence type="inferred from homology"/>
<dbReference type="InterPro" id="IPR011701">
    <property type="entry name" value="MFS"/>
</dbReference>
<dbReference type="GO" id="GO:0022857">
    <property type="term" value="F:transmembrane transporter activity"/>
    <property type="evidence" value="ECO:0007669"/>
    <property type="project" value="InterPro"/>
</dbReference>
<feature type="transmembrane region" description="Helical" evidence="7">
    <location>
        <begin position="201"/>
        <end position="220"/>
    </location>
</feature>
<evidence type="ECO:0000313" key="9">
    <source>
        <dbReference type="EMBL" id="PCH12518.1"/>
    </source>
</evidence>
<evidence type="ECO:0000256" key="3">
    <source>
        <dbReference type="ARBA" id="ARBA00022448"/>
    </source>
</evidence>
<evidence type="ECO:0000256" key="6">
    <source>
        <dbReference type="ARBA" id="ARBA00023136"/>
    </source>
</evidence>
<comment type="caution">
    <text evidence="9">The sequence shown here is derived from an EMBL/GenBank/DDBJ whole genome shotgun (WGS) entry which is preliminary data.</text>
</comment>
<dbReference type="SUPFAM" id="SSF103473">
    <property type="entry name" value="MFS general substrate transporter"/>
    <property type="match status" value="1"/>
</dbReference>
<dbReference type="InterPro" id="IPR051788">
    <property type="entry name" value="MFS_Transporter"/>
</dbReference>
<dbReference type="Proteomes" id="UP000217465">
    <property type="component" value="Unassembled WGS sequence"/>
</dbReference>
<evidence type="ECO:0000256" key="5">
    <source>
        <dbReference type="ARBA" id="ARBA00022989"/>
    </source>
</evidence>
<evidence type="ECO:0000256" key="4">
    <source>
        <dbReference type="ARBA" id="ARBA00022692"/>
    </source>
</evidence>
<comment type="subcellular location">
    <subcellularLocation>
        <location evidence="1">Cell membrane</location>
        <topology evidence="1">Multi-pass membrane protein</topology>
    </subcellularLocation>
</comment>
<keyword evidence="4 7" id="KW-0812">Transmembrane</keyword>
<feature type="transmembrane region" description="Helical" evidence="7">
    <location>
        <begin position="240"/>
        <end position="261"/>
    </location>
</feature>
<dbReference type="InterPro" id="IPR020846">
    <property type="entry name" value="MFS_dom"/>
</dbReference>
<dbReference type="RefSeq" id="WP_096633612.1">
    <property type="nucleotide sequence ID" value="NZ_NSGR01000008.1"/>
</dbReference>
<dbReference type="InterPro" id="IPR036259">
    <property type="entry name" value="MFS_trans_sf"/>
</dbReference>
<protein>
    <submittedName>
        <fullName evidence="9">Inner membrane protein YbjJ</fullName>
    </submittedName>
</protein>
<feature type="transmembrane region" description="Helical" evidence="7">
    <location>
        <begin position="357"/>
        <end position="377"/>
    </location>
</feature>
<comment type="similarity">
    <text evidence="2">Belongs to the major facilitator superfamily.</text>
</comment>
<feature type="transmembrane region" description="Helical" evidence="7">
    <location>
        <begin position="34"/>
        <end position="54"/>
    </location>
</feature>
<gene>
    <name evidence="9" type="primary">ybjJ</name>
    <name evidence="9" type="ORF">A9Y57_01237</name>
</gene>
<dbReference type="PROSITE" id="PS50850">
    <property type="entry name" value="MFS"/>
    <property type="match status" value="1"/>
</dbReference>
<evidence type="ECO:0000313" key="10">
    <source>
        <dbReference type="Proteomes" id="UP000217465"/>
    </source>
</evidence>
<dbReference type="AlphaFoldDB" id="A0A854WDF0"/>
<feature type="transmembrane region" description="Helical" evidence="7">
    <location>
        <begin position="125"/>
        <end position="145"/>
    </location>
</feature>
<evidence type="ECO:0000256" key="1">
    <source>
        <dbReference type="ARBA" id="ARBA00004651"/>
    </source>
</evidence>
<feature type="domain" description="Major facilitator superfamily (MFS) profile" evidence="8">
    <location>
        <begin position="5"/>
        <end position="381"/>
    </location>
</feature>
<keyword evidence="3" id="KW-0813">Transport</keyword>
<feature type="transmembrane region" description="Helical" evidence="7">
    <location>
        <begin position="92"/>
        <end position="113"/>
    </location>
</feature>
<dbReference type="Pfam" id="PF07690">
    <property type="entry name" value="MFS_1"/>
    <property type="match status" value="1"/>
</dbReference>
<dbReference type="Gene3D" id="1.20.1250.20">
    <property type="entry name" value="MFS general substrate transporter like domains"/>
    <property type="match status" value="1"/>
</dbReference>